<dbReference type="GO" id="GO:0005739">
    <property type="term" value="C:mitochondrion"/>
    <property type="evidence" value="ECO:0007669"/>
    <property type="project" value="TreeGrafter"/>
</dbReference>
<feature type="transmembrane region" description="Helical" evidence="6">
    <location>
        <begin position="90"/>
        <end position="108"/>
    </location>
</feature>
<feature type="transmembrane region" description="Helical" evidence="6">
    <location>
        <begin position="51"/>
        <end position="70"/>
    </location>
</feature>
<sequence>MNYIWKLTSFSKKYPITRGMAAYAVIWPVSSLCQQAIVGKDKLDWAQASRYGFYGCFVVAPMIHGWIGLANAMWPSTSLKIAVVKSLVEQVSYAPCAVASFLFGMSMLEGRSTADAAAEVQTKFLPTFKVGACVWPVIQTVNFAFVSPKNRVVFVSVCSFLWTVFLAYVKQLKTEELTEQEVFTRLVQKRLITREPKAGTYEVLCLADVSPVNHWEVLYGNQLWWLNDLTGQGSKPVQVY</sequence>
<evidence type="ECO:0000256" key="6">
    <source>
        <dbReference type="RuleBase" id="RU363053"/>
    </source>
</evidence>
<organism evidence="7">
    <name type="scientific">Timema bartmani</name>
    <dbReference type="NCBI Taxonomy" id="61472"/>
    <lineage>
        <taxon>Eukaryota</taxon>
        <taxon>Metazoa</taxon>
        <taxon>Ecdysozoa</taxon>
        <taxon>Arthropoda</taxon>
        <taxon>Hexapoda</taxon>
        <taxon>Insecta</taxon>
        <taxon>Pterygota</taxon>
        <taxon>Neoptera</taxon>
        <taxon>Polyneoptera</taxon>
        <taxon>Phasmatodea</taxon>
        <taxon>Timematodea</taxon>
        <taxon>Timematoidea</taxon>
        <taxon>Timematidae</taxon>
        <taxon>Timema</taxon>
    </lineage>
</organism>
<dbReference type="InterPro" id="IPR007248">
    <property type="entry name" value="Mpv17_PMP22"/>
</dbReference>
<dbReference type="EMBL" id="OD564307">
    <property type="protein sequence ID" value="CAD7437713.1"/>
    <property type="molecule type" value="Genomic_DNA"/>
</dbReference>
<feature type="transmembrane region" description="Helical" evidence="6">
    <location>
        <begin position="152"/>
        <end position="169"/>
    </location>
</feature>
<evidence type="ECO:0008006" key="8">
    <source>
        <dbReference type="Google" id="ProtNLM"/>
    </source>
</evidence>
<evidence type="ECO:0000256" key="4">
    <source>
        <dbReference type="ARBA" id="ARBA00022989"/>
    </source>
</evidence>
<dbReference type="PANTHER" id="PTHR11266">
    <property type="entry name" value="PEROXISOMAL MEMBRANE PROTEIN 2, PXMP2 MPV17"/>
    <property type="match status" value="1"/>
</dbReference>
<name>A0A7R9EPI7_9NEOP</name>
<dbReference type="AlphaFoldDB" id="A0A7R9EPI7"/>
<dbReference type="GO" id="GO:0016020">
    <property type="term" value="C:membrane"/>
    <property type="evidence" value="ECO:0007669"/>
    <property type="project" value="UniProtKB-SubCell"/>
</dbReference>
<evidence type="ECO:0000256" key="5">
    <source>
        <dbReference type="ARBA" id="ARBA00023136"/>
    </source>
</evidence>
<accession>A0A7R9EPI7</accession>
<proteinExistence type="inferred from homology"/>
<feature type="transmembrane region" description="Helical" evidence="6">
    <location>
        <begin position="20"/>
        <end position="39"/>
    </location>
</feature>
<dbReference type="Pfam" id="PF04117">
    <property type="entry name" value="Mpv17_PMP22"/>
    <property type="match status" value="1"/>
</dbReference>
<evidence type="ECO:0000256" key="2">
    <source>
        <dbReference type="ARBA" id="ARBA00006824"/>
    </source>
</evidence>
<keyword evidence="5 6" id="KW-0472">Membrane</keyword>
<gene>
    <name evidence="7" type="ORF">TBIB3V08_LOCUS319</name>
</gene>
<keyword evidence="4 6" id="KW-1133">Transmembrane helix</keyword>
<protein>
    <recommendedName>
        <fullName evidence="8">PXMP2/4 family protein 4</fullName>
    </recommendedName>
</protein>
<evidence type="ECO:0000256" key="1">
    <source>
        <dbReference type="ARBA" id="ARBA00004141"/>
    </source>
</evidence>
<dbReference type="PANTHER" id="PTHR11266:SF75">
    <property type="entry name" value="IP10007P-RELATED"/>
    <property type="match status" value="1"/>
</dbReference>
<reference evidence="7" key="1">
    <citation type="submission" date="2020-11" db="EMBL/GenBank/DDBJ databases">
        <authorList>
            <person name="Tran Van P."/>
        </authorList>
    </citation>
    <scope>NUCLEOTIDE SEQUENCE</scope>
</reference>
<comment type="subcellular location">
    <subcellularLocation>
        <location evidence="1">Membrane</location>
        <topology evidence="1">Multi-pass membrane protein</topology>
    </subcellularLocation>
</comment>
<evidence type="ECO:0000313" key="7">
    <source>
        <dbReference type="EMBL" id="CAD7437713.1"/>
    </source>
</evidence>
<comment type="similarity">
    <text evidence="2 6">Belongs to the peroxisomal membrane protein PXMP2/4 family.</text>
</comment>
<keyword evidence="3 6" id="KW-0812">Transmembrane</keyword>
<evidence type="ECO:0000256" key="3">
    <source>
        <dbReference type="ARBA" id="ARBA00022692"/>
    </source>
</evidence>